<accession>A0ACB5RTP0</accession>
<name>A0ACB5RTP0_9PEZI</name>
<organism evidence="1 2">
    <name type="scientific">Neofusicoccum parvum</name>
    <dbReference type="NCBI Taxonomy" id="310453"/>
    <lineage>
        <taxon>Eukaryota</taxon>
        <taxon>Fungi</taxon>
        <taxon>Dikarya</taxon>
        <taxon>Ascomycota</taxon>
        <taxon>Pezizomycotina</taxon>
        <taxon>Dothideomycetes</taxon>
        <taxon>Dothideomycetes incertae sedis</taxon>
        <taxon>Botryosphaeriales</taxon>
        <taxon>Botryosphaeriaceae</taxon>
        <taxon>Neofusicoccum</taxon>
    </lineage>
</organism>
<protein>
    <submittedName>
        <fullName evidence="1">Uncharacterized protein</fullName>
    </submittedName>
</protein>
<reference evidence="1" key="1">
    <citation type="submission" date="2024-09" db="EMBL/GenBank/DDBJ databases">
        <title>Draft Genome Sequences of Neofusicoccum parvum.</title>
        <authorList>
            <person name="Ashida A."/>
            <person name="Camagna M."/>
            <person name="Tanaka A."/>
            <person name="Takemoto D."/>
        </authorList>
    </citation>
    <scope>NUCLEOTIDE SEQUENCE</scope>
    <source>
        <strain evidence="1">PPO83</strain>
    </source>
</reference>
<dbReference type="Proteomes" id="UP001165186">
    <property type="component" value="Unassembled WGS sequence"/>
</dbReference>
<proteinExistence type="predicted"/>
<evidence type="ECO:0000313" key="2">
    <source>
        <dbReference type="Proteomes" id="UP001165186"/>
    </source>
</evidence>
<gene>
    <name evidence="1" type="primary">g5999</name>
    <name evidence="1" type="ORF">NpPPO83_00005999</name>
</gene>
<comment type="caution">
    <text evidence="1">The sequence shown here is derived from an EMBL/GenBank/DDBJ whole genome shotgun (WGS) entry which is preliminary data.</text>
</comment>
<sequence length="565" mass="62677">MAVLDPEIRSLETLLNHIVLPERLPSGQGDDTSGLETELTDVLIHATEALANVVPDPQLPTWDDVRGAILVAKELNNNGAVGGLEKLSMLPQSHIVEFEAFEASAKSRDVLAAESALQWRFPGAEAAVPFNTFADDSFQQNLADFLEQCSGESFEEFAAHARKAGADVVETRDTADPALVSQLLMTILEAYGCRLSPPLLHKRVRDDVVWEAGAETPWRRSAYWLVLRVGLARYLDTTYGPEAGRVRYKLLICVVLAQLLRRSTGVVSVELLCNLRAKLARRLSKLEADRIKCPPSAVDINTTVFPALGPFFHDTLKNATDHINATWNAFKRTIQRPAHTLPCRADRSSLRLRLPNSGEILESILASPSPLDDSHHHVSFDINGDGQASRSFFDRYSRLSAIEQEVTDGIFEGRLNGLSDEKACMEISAAIERYLEDVGSAYDGLPEMQSAKVLTVMDMWTMMDERATTEIGLLLDYSPTVPAAALDVLQLPSRAGMCRLQRIQDYLQSRAERAGASAPTIFDNPSKRCFAVRYYNECDDSNEMAKLNQRIETQAEGMRKKKTKE</sequence>
<evidence type="ECO:0000313" key="1">
    <source>
        <dbReference type="EMBL" id="GME23910.1"/>
    </source>
</evidence>
<keyword evidence="2" id="KW-1185">Reference proteome</keyword>
<dbReference type="EMBL" id="BSXG01000010">
    <property type="protein sequence ID" value="GME23910.1"/>
    <property type="molecule type" value="Genomic_DNA"/>
</dbReference>